<reference evidence="5" key="1">
    <citation type="journal article" date="2021" name="Front. Plant Sci.">
        <title>Chromosome-Scale Genome Assembly for Chinese Sour Jujube and Insights Into Its Genome Evolution and Domestication Signature.</title>
        <authorList>
            <person name="Shen L.-Y."/>
            <person name="Luo H."/>
            <person name="Wang X.-L."/>
            <person name="Wang X.-M."/>
            <person name="Qiu X.-J."/>
            <person name="Liu H."/>
            <person name="Zhou S.-S."/>
            <person name="Jia K.-H."/>
            <person name="Nie S."/>
            <person name="Bao Y.-T."/>
            <person name="Zhang R.-G."/>
            <person name="Yun Q.-Z."/>
            <person name="Chai Y.-H."/>
            <person name="Lu J.-Y."/>
            <person name="Li Y."/>
            <person name="Zhao S.-W."/>
            <person name="Mao J.-F."/>
            <person name="Jia S.-G."/>
            <person name="Mao Y.-M."/>
        </authorList>
    </citation>
    <scope>NUCLEOTIDE SEQUENCE</scope>
    <source>
        <strain evidence="5">AT0</strain>
        <tissue evidence="5">Leaf</tissue>
    </source>
</reference>
<feature type="region of interest" description="Disordered" evidence="4">
    <location>
        <begin position="63"/>
        <end position="103"/>
    </location>
</feature>
<feature type="compositionally biased region" description="Acidic residues" evidence="4">
    <location>
        <begin position="730"/>
        <end position="762"/>
    </location>
</feature>
<feature type="compositionally biased region" description="Low complexity" evidence="4">
    <location>
        <begin position="766"/>
        <end position="783"/>
    </location>
</feature>
<feature type="compositionally biased region" description="Basic and acidic residues" evidence="4">
    <location>
        <begin position="14"/>
        <end position="25"/>
    </location>
</feature>
<dbReference type="GO" id="GO:0030690">
    <property type="term" value="C:Noc1p-Noc2p complex"/>
    <property type="evidence" value="ECO:0007669"/>
    <property type="project" value="TreeGrafter"/>
</dbReference>
<proteinExistence type="inferred from homology"/>
<accession>A0A978VXS2</accession>
<dbReference type="GO" id="GO:0005730">
    <property type="term" value="C:nucleolus"/>
    <property type="evidence" value="ECO:0007669"/>
    <property type="project" value="TreeGrafter"/>
</dbReference>
<protein>
    <recommendedName>
        <fullName evidence="7">Nucleolar complex protein 2 homolog</fullName>
    </recommendedName>
</protein>
<dbReference type="Proteomes" id="UP000813462">
    <property type="component" value="Unassembled WGS sequence"/>
</dbReference>
<evidence type="ECO:0000313" key="6">
    <source>
        <dbReference type="Proteomes" id="UP000813462"/>
    </source>
</evidence>
<feature type="region of interest" description="Disordered" evidence="4">
    <location>
        <begin position="650"/>
        <end position="673"/>
    </location>
</feature>
<gene>
    <name evidence="5" type="ORF">FEM48_Zijuj02G0202800</name>
</gene>
<feature type="compositionally biased region" description="Basic and acidic residues" evidence="4">
    <location>
        <begin position="36"/>
        <end position="51"/>
    </location>
</feature>
<dbReference type="InterPro" id="IPR005343">
    <property type="entry name" value="Noc2"/>
</dbReference>
<feature type="compositionally biased region" description="Acidic residues" evidence="4">
    <location>
        <begin position="65"/>
        <end position="89"/>
    </location>
</feature>
<evidence type="ECO:0000256" key="3">
    <source>
        <dbReference type="ARBA" id="ARBA00023242"/>
    </source>
</evidence>
<feature type="compositionally biased region" description="Basic and acidic residues" evidence="4">
    <location>
        <begin position="90"/>
        <end position="103"/>
    </location>
</feature>
<dbReference type="AlphaFoldDB" id="A0A978VXS2"/>
<organism evidence="5 6">
    <name type="scientific">Ziziphus jujuba var. spinosa</name>
    <dbReference type="NCBI Taxonomy" id="714518"/>
    <lineage>
        <taxon>Eukaryota</taxon>
        <taxon>Viridiplantae</taxon>
        <taxon>Streptophyta</taxon>
        <taxon>Embryophyta</taxon>
        <taxon>Tracheophyta</taxon>
        <taxon>Spermatophyta</taxon>
        <taxon>Magnoliopsida</taxon>
        <taxon>eudicotyledons</taxon>
        <taxon>Gunneridae</taxon>
        <taxon>Pentapetalae</taxon>
        <taxon>rosids</taxon>
        <taxon>fabids</taxon>
        <taxon>Rosales</taxon>
        <taxon>Rhamnaceae</taxon>
        <taxon>Paliureae</taxon>
        <taxon>Ziziphus</taxon>
    </lineage>
</organism>
<dbReference type="PANTHER" id="PTHR12687:SF4">
    <property type="entry name" value="NUCLEOLAR COMPLEX PROTEIN 2 HOMOLOG"/>
    <property type="match status" value="1"/>
</dbReference>
<comment type="similarity">
    <text evidence="2">Belongs to the NOC2 family.</text>
</comment>
<feature type="region of interest" description="Disordered" evidence="4">
    <location>
        <begin position="1"/>
        <end position="51"/>
    </location>
</feature>
<dbReference type="PANTHER" id="PTHR12687">
    <property type="entry name" value="NUCLEOLAR COMPLEX 2 AND RAD4-RELATED"/>
    <property type="match status" value="1"/>
</dbReference>
<evidence type="ECO:0000313" key="5">
    <source>
        <dbReference type="EMBL" id="KAH7543617.1"/>
    </source>
</evidence>
<feature type="compositionally biased region" description="Basic residues" evidence="4">
    <location>
        <begin position="784"/>
        <end position="801"/>
    </location>
</feature>
<dbReference type="EMBL" id="JAEACU010000002">
    <property type="protein sequence ID" value="KAH7543617.1"/>
    <property type="molecule type" value="Genomic_DNA"/>
</dbReference>
<dbReference type="GO" id="GO:0042273">
    <property type="term" value="P:ribosomal large subunit biogenesis"/>
    <property type="evidence" value="ECO:0007669"/>
    <property type="project" value="TreeGrafter"/>
</dbReference>
<comment type="subcellular location">
    <subcellularLocation>
        <location evidence="1">Nucleus</location>
    </subcellularLocation>
</comment>
<feature type="compositionally biased region" description="Basic residues" evidence="4">
    <location>
        <begin position="1"/>
        <end position="12"/>
    </location>
</feature>
<evidence type="ECO:0000256" key="1">
    <source>
        <dbReference type="ARBA" id="ARBA00004123"/>
    </source>
</evidence>
<dbReference type="GO" id="GO:0030691">
    <property type="term" value="C:Noc2p-Noc3p complex"/>
    <property type="evidence" value="ECO:0007669"/>
    <property type="project" value="TreeGrafter"/>
</dbReference>
<feature type="region of interest" description="Disordered" evidence="4">
    <location>
        <begin position="713"/>
        <end position="801"/>
    </location>
</feature>
<dbReference type="Pfam" id="PF03715">
    <property type="entry name" value="Noc2"/>
    <property type="match status" value="1"/>
</dbReference>
<comment type="caution">
    <text evidence="5">The sequence shown here is derived from an EMBL/GenBank/DDBJ whole genome shotgun (WGS) entry which is preliminary data.</text>
</comment>
<evidence type="ECO:0000256" key="4">
    <source>
        <dbReference type="SAM" id="MobiDB-lite"/>
    </source>
</evidence>
<sequence>MEGKHTAKKLKCRVNSEEGHDESRKSKASKSGGQATEHKEQLQRLKEKDPEFYEFLSEHDKELLQFDDEDIDEDTDTDVEEVETEEADDESSRGDIAEKEEKTSRTVITTTMVDSWCNSIKESGKIGAVRSLLRAFRTACHYGDDGGDELSTKFTIMSSSVFNKVMLVVLSEMDGILRQLFKLPATGGKKETIIDLMSTKQWKNYNHLVKSYLGNALHVLNQMTDTEMISFTLRRLKYSSIFLAAFPSLLRKYIKVSLHFWGTGGGALPVVSFLFLRDLCIRLGSDCLDECFKGVYKAYILNCQFVNAMKLQHIQFLGNCVIELFGIDLPTAYQHAFVFIRQLAMLLRDALNTRTKESFRKVYEWKFMNCLELWTGAICAYGSEADFRPLAYPLTQIITGVARLLPTARYFPLRLRCARMLNRIAASTGTFIPVSMLLLDMLEMKELNRPPTGGVGKAVDLQTIIKVSKPNLKTRAFQEACVFSVIDELAEHLAQWSYSAAFFELSFIPVVRLHSFCKLTKIERFRKAMRQLNRQIKASSDVINEKRVSISFMPNDPAATSFLEVCTKIPYLDLLSAFSVLFLPVVTIDRLGLVNGGQKVTAYLEKDEKKIGASPLSQYVLMLRQRAKQRSDSLMESSVLVGEKSSIFGTKIPESDEDEGDTRNEEGAAVFSSSWLPGGDPKYGHQIRSLAHFLLPSGSILILQRYCFYRARPPKDSDKKRKKKRKTEELEGVAMDEDVVEDLVLSSDEDDSLSDTPSDGDDGNGKAAPQNQQKQKQKQSTTASKKKSRANKSRKRKRANS</sequence>
<evidence type="ECO:0008006" key="7">
    <source>
        <dbReference type="Google" id="ProtNLM"/>
    </source>
</evidence>
<evidence type="ECO:0000256" key="2">
    <source>
        <dbReference type="ARBA" id="ARBA00005907"/>
    </source>
</evidence>
<keyword evidence="3" id="KW-0539">Nucleus</keyword>
<dbReference type="GO" id="GO:0005654">
    <property type="term" value="C:nucleoplasm"/>
    <property type="evidence" value="ECO:0007669"/>
    <property type="project" value="TreeGrafter"/>
</dbReference>
<name>A0A978VXS2_ZIZJJ</name>